<feature type="domain" description="Fumarylacetoacetase-like C-terminal" evidence="11">
    <location>
        <begin position="137"/>
        <end position="431"/>
    </location>
</feature>
<dbReference type="NCBIfam" id="TIGR01266">
    <property type="entry name" value="fum_ac_acetase"/>
    <property type="match status" value="1"/>
</dbReference>
<dbReference type="RefSeq" id="WP_310455888.1">
    <property type="nucleotide sequence ID" value="NZ_JAVKPH010000002.1"/>
</dbReference>
<dbReference type="Gene3D" id="3.90.850.10">
    <property type="entry name" value="Fumarylacetoacetase-like, C-terminal domain"/>
    <property type="match status" value="1"/>
</dbReference>
<comment type="pathway">
    <text evidence="3">Amino-acid degradation; L-phenylalanine degradation; acetoacetate and fumarate from L-phenylalanine: step 6/6.</text>
</comment>
<dbReference type="EC" id="3.7.1.2" evidence="4"/>
<evidence type="ECO:0000256" key="4">
    <source>
        <dbReference type="ARBA" id="ARBA00012094"/>
    </source>
</evidence>
<accession>A0ABU1F4U9</accession>
<evidence type="ECO:0000256" key="6">
    <source>
        <dbReference type="ARBA" id="ARBA00022801"/>
    </source>
</evidence>
<evidence type="ECO:0000313" key="13">
    <source>
        <dbReference type="EMBL" id="MDR5651643.1"/>
    </source>
</evidence>
<keyword evidence="6 13" id="KW-0378">Hydrolase</keyword>
<feature type="domain" description="Fumarylacetoacetase N-terminal" evidence="12">
    <location>
        <begin position="31"/>
        <end position="129"/>
    </location>
</feature>
<dbReference type="Pfam" id="PF01557">
    <property type="entry name" value="FAA_hydrolase"/>
    <property type="match status" value="1"/>
</dbReference>
<protein>
    <recommendedName>
        <fullName evidence="4">fumarylacetoacetase</fullName>
        <ecNumber evidence="4">3.7.1.2</ecNumber>
    </recommendedName>
</protein>
<comment type="caution">
    <text evidence="13">The sequence shown here is derived from an EMBL/GenBank/DDBJ whole genome shotgun (WGS) entry which is preliminary data.</text>
</comment>
<evidence type="ECO:0000256" key="1">
    <source>
        <dbReference type="ARBA" id="ARBA00001913"/>
    </source>
</evidence>
<dbReference type="PANTHER" id="PTHR43069">
    <property type="entry name" value="FUMARYLACETOACETASE"/>
    <property type="match status" value="1"/>
</dbReference>
<dbReference type="InterPro" id="IPR036663">
    <property type="entry name" value="Fumarylacetoacetase_C_sf"/>
</dbReference>
<evidence type="ECO:0000256" key="9">
    <source>
        <dbReference type="ARBA" id="ARBA00022878"/>
    </source>
</evidence>
<proteinExistence type="predicted"/>
<dbReference type="InterPro" id="IPR011234">
    <property type="entry name" value="Fumarylacetoacetase-like_C"/>
</dbReference>
<keyword evidence="10" id="KW-0585">Phenylalanine catabolism</keyword>
<evidence type="ECO:0000256" key="2">
    <source>
        <dbReference type="ARBA" id="ARBA00001946"/>
    </source>
</evidence>
<name>A0ABU1F4U9_9RHOB</name>
<dbReference type="GO" id="GO:0004334">
    <property type="term" value="F:fumarylacetoacetase activity"/>
    <property type="evidence" value="ECO:0007669"/>
    <property type="project" value="UniProtKB-EC"/>
</dbReference>
<keyword evidence="5" id="KW-0479">Metal-binding</keyword>
<organism evidence="13 14">
    <name type="scientific">Ruixingdingia sedimenti</name>
    <dbReference type="NCBI Taxonomy" id="3073604"/>
    <lineage>
        <taxon>Bacteria</taxon>
        <taxon>Pseudomonadati</taxon>
        <taxon>Pseudomonadota</taxon>
        <taxon>Alphaproteobacteria</taxon>
        <taxon>Rhodobacterales</taxon>
        <taxon>Paracoccaceae</taxon>
        <taxon>Ruixingdingia</taxon>
    </lineage>
</organism>
<keyword evidence="8" id="KW-0460">Magnesium</keyword>
<evidence type="ECO:0000256" key="10">
    <source>
        <dbReference type="ARBA" id="ARBA00023232"/>
    </source>
</evidence>
<keyword evidence="9" id="KW-0828">Tyrosine catabolism</keyword>
<dbReference type="InterPro" id="IPR036462">
    <property type="entry name" value="Fumarylacetoacetase_N_sf"/>
</dbReference>
<dbReference type="PANTHER" id="PTHR43069:SF2">
    <property type="entry name" value="FUMARYLACETOACETASE"/>
    <property type="match status" value="1"/>
</dbReference>
<comment type="cofactor">
    <cofactor evidence="2">
        <name>Mg(2+)</name>
        <dbReference type="ChEBI" id="CHEBI:18420"/>
    </cofactor>
</comment>
<evidence type="ECO:0000259" key="11">
    <source>
        <dbReference type="Pfam" id="PF01557"/>
    </source>
</evidence>
<keyword evidence="14" id="KW-1185">Reference proteome</keyword>
<dbReference type="EMBL" id="JAVKPH010000002">
    <property type="protein sequence ID" value="MDR5651643.1"/>
    <property type="molecule type" value="Genomic_DNA"/>
</dbReference>
<dbReference type="Gene3D" id="2.30.30.230">
    <property type="entry name" value="Fumarylacetoacetase, N-terminal domain"/>
    <property type="match status" value="1"/>
</dbReference>
<evidence type="ECO:0000259" key="12">
    <source>
        <dbReference type="Pfam" id="PF09298"/>
    </source>
</evidence>
<dbReference type="InterPro" id="IPR015377">
    <property type="entry name" value="Fumarylacetoacetase_N"/>
</dbReference>
<dbReference type="Proteomes" id="UP001247754">
    <property type="component" value="Unassembled WGS sequence"/>
</dbReference>
<gene>
    <name evidence="13" type="primary">fahA</name>
    <name evidence="13" type="ORF">RGD00_03435</name>
</gene>
<keyword evidence="7" id="KW-0106">Calcium</keyword>
<reference evidence="13 14" key="1">
    <citation type="submission" date="2023-09" db="EMBL/GenBank/DDBJ databases">
        <title>Xinfangfangia sedmenti sp. nov., isolated the sedment.</title>
        <authorList>
            <person name="Xu L."/>
        </authorList>
    </citation>
    <scope>NUCLEOTIDE SEQUENCE [LARGE SCALE GENOMIC DNA]</scope>
    <source>
        <strain evidence="13 14">LG-4</strain>
    </source>
</reference>
<dbReference type="Pfam" id="PF09298">
    <property type="entry name" value="FAA_hydrolase_N"/>
    <property type="match status" value="1"/>
</dbReference>
<dbReference type="SUPFAM" id="SSF63433">
    <property type="entry name" value="Fumarylacetoacetate hydrolase, FAH, N-terminal domain"/>
    <property type="match status" value="1"/>
</dbReference>
<evidence type="ECO:0000256" key="5">
    <source>
        <dbReference type="ARBA" id="ARBA00022723"/>
    </source>
</evidence>
<evidence type="ECO:0000256" key="7">
    <source>
        <dbReference type="ARBA" id="ARBA00022837"/>
    </source>
</evidence>
<dbReference type="SUPFAM" id="SSF56529">
    <property type="entry name" value="FAH"/>
    <property type="match status" value="1"/>
</dbReference>
<evidence type="ECO:0000313" key="14">
    <source>
        <dbReference type="Proteomes" id="UP001247754"/>
    </source>
</evidence>
<comment type="cofactor">
    <cofactor evidence="1">
        <name>Ca(2+)</name>
        <dbReference type="ChEBI" id="CHEBI:29108"/>
    </cofactor>
</comment>
<evidence type="ECO:0000256" key="8">
    <source>
        <dbReference type="ARBA" id="ARBA00022842"/>
    </source>
</evidence>
<dbReference type="InterPro" id="IPR005959">
    <property type="entry name" value="Fumarylacetoacetase"/>
</dbReference>
<sequence length="436" mass="45754">MPQTPEIDRSHDPARRSLVASADGHPDFPVQNLPFGVFSTAAAPVPRGGVAIGDMVLDLAALRDAGLAPPEVGAALAAAADAPLNAFFALGAPARRALRLFLSDLLSGGDPARVLPLLVPMDQARMGLPFDIRGYTDFYAGIQHAMNVGRLFRPDNPLLPNYKYVPIGYHGRVSSIRPSGTPVVRPLGQTRPPGAEAPVFGPCARLDYELELGAFVADPNPLGLPVPVGEGFGRIGGFCLLNDWSARDVQVWEYQPLGPFLAKNFATTISPWVVTAEALAPFRVAQDPRPGGDPAPLPHLWDAGDQAHGALDIEVEALILTQAMRAAGAEPALLSRGSLRGMYWTFGQLLAHHASNGCNLETGDLLGSGTISDPDSPGSLLELSRGGQAPVALPGGETRSFVQDGDEIILRARTRPRAGAAGIGFGDCRAVVGPAP</sequence>
<evidence type="ECO:0000256" key="3">
    <source>
        <dbReference type="ARBA" id="ARBA00004782"/>
    </source>
</evidence>